<dbReference type="EMBL" id="MN234187">
    <property type="protein sequence ID" value="QFG10341.1"/>
    <property type="molecule type" value="Genomic_DNA"/>
</dbReference>
<dbReference type="KEGG" id="vg:63210057"/>
<protein>
    <submittedName>
        <fullName evidence="1">Uncharacterized protein</fullName>
    </submittedName>
</protein>
<dbReference type="GeneID" id="63210057"/>
<evidence type="ECO:0000313" key="1">
    <source>
        <dbReference type="EMBL" id="QFG10341.1"/>
    </source>
</evidence>
<sequence>MCDMKAELLNAAGILARRLGDQFSRLHLWLYGLSGTLDGMADSAGYWDRHDA</sequence>
<dbReference type="Proteomes" id="UP000327317">
    <property type="component" value="Segment"/>
</dbReference>
<proteinExistence type="predicted"/>
<accession>A0A5J6THE6</accession>
<organism evidence="1 2">
    <name type="scientific">Mycobacterium phage DyoEdafos</name>
    <dbReference type="NCBI Taxonomy" id="2599860"/>
    <lineage>
        <taxon>Viruses</taxon>
        <taxon>Duplodnaviria</taxon>
        <taxon>Heunggongvirae</taxon>
        <taxon>Uroviricota</taxon>
        <taxon>Caudoviricetes</taxon>
        <taxon>Vilmaviridae</taxon>
        <taxon>Lclasvirinae</taxon>
        <taxon>Bromdenvirus</taxon>
        <taxon>Bromdenvirus dyoedafos</taxon>
    </lineage>
</organism>
<evidence type="ECO:0000313" key="2">
    <source>
        <dbReference type="Proteomes" id="UP000327317"/>
    </source>
</evidence>
<reference evidence="1 2" key="1">
    <citation type="submission" date="2019-07" db="EMBL/GenBank/DDBJ databases">
        <authorList>
            <person name="Stoner T.H."/>
            <person name="Garlena R.A."/>
            <person name="Russell D.A."/>
            <person name="Pope W.H."/>
            <person name="Jacobs-Sera D."/>
            <person name="Hatfull G.F."/>
        </authorList>
    </citation>
    <scope>NUCLEOTIDE SEQUENCE [LARGE SCALE GENOMIC DNA]</scope>
</reference>
<name>A0A5J6THE6_9CAUD</name>
<keyword evidence="2" id="KW-1185">Reference proteome</keyword>
<dbReference type="RefSeq" id="YP_010013463.1">
    <property type="nucleotide sequence ID" value="NC_053511.1"/>
</dbReference>
<gene>
    <name evidence="1" type="primary">118</name>
    <name evidence="1" type="ORF">SEA_DYOEDAFOS_118</name>
</gene>